<evidence type="ECO:0000313" key="12">
    <source>
        <dbReference type="Proteomes" id="UP000216991"/>
    </source>
</evidence>
<evidence type="ECO:0000313" key="11">
    <source>
        <dbReference type="EMBL" id="OYQ36069.1"/>
    </source>
</evidence>
<dbReference type="GO" id="GO:0051539">
    <property type="term" value="F:4 iron, 4 sulfur cluster binding"/>
    <property type="evidence" value="ECO:0007669"/>
    <property type="project" value="UniProtKB-KW"/>
</dbReference>
<dbReference type="SUPFAM" id="SSF52141">
    <property type="entry name" value="Uracil-DNA glycosylase-like"/>
    <property type="match status" value="1"/>
</dbReference>
<dbReference type="InterPro" id="IPR005122">
    <property type="entry name" value="Uracil-DNA_glycosylase-like"/>
</dbReference>
<evidence type="ECO:0000256" key="5">
    <source>
        <dbReference type="ARBA" id="ARBA00023004"/>
    </source>
</evidence>
<dbReference type="EMBL" id="NOXT01000050">
    <property type="protein sequence ID" value="OYQ36069.1"/>
    <property type="molecule type" value="Genomic_DNA"/>
</dbReference>
<dbReference type="PANTHER" id="PTHR33693">
    <property type="entry name" value="TYPE-5 URACIL-DNA GLYCOSYLASE"/>
    <property type="match status" value="1"/>
</dbReference>
<dbReference type="OrthoDB" id="9787663at2"/>
<keyword evidence="3" id="KW-0227">DNA damage</keyword>
<reference evidence="11 12" key="1">
    <citation type="submission" date="2017-07" db="EMBL/GenBank/DDBJ databases">
        <title>Sandarakinorhabdus cyanobacteriorum sp. nov., a novel bacterium isolated from cyanobacterial aggregates in a eutrophic lake.</title>
        <authorList>
            <person name="Cai H."/>
        </authorList>
    </citation>
    <scope>NUCLEOTIDE SEQUENCE [LARGE SCALE GENOMIC DNA]</scope>
    <source>
        <strain evidence="11 12">TH057</strain>
    </source>
</reference>
<dbReference type="InterPro" id="IPR051536">
    <property type="entry name" value="UDG_Type-4/5"/>
</dbReference>
<dbReference type="SMART" id="SM00986">
    <property type="entry name" value="UDG"/>
    <property type="match status" value="1"/>
</dbReference>
<dbReference type="GO" id="GO:0033958">
    <property type="term" value="F:DNA-deoxyinosine glycosylase activity"/>
    <property type="evidence" value="ECO:0007669"/>
    <property type="project" value="InterPro"/>
</dbReference>
<keyword evidence="5" id="KW-0408">Iron</keyword>
<dbReference type="AlphaFoldDB" id="A0A255Z3P5"/>
<comment type="similarity">
    <text evidence="8">Belongs to the uracil-DNA glycosylase (UDG) superfamily. Type 5 (UDGb) family.</text>
</comment>
<keyword evidence="1" id="KW-0004">4Fe-4S</keyword>
<dbReference type="GO" id="GO:0006284">
    <property type="term" value="P:base-excision repair"/>
    <property type="evidence" value="ECO:0007669"/>
    <property type="project" value="InterPro"/>
</dbReference>
<feature type="domain" description="Uracil-DNA glycosylase-like" evidence="10">
    <location>
        <begin position="46"/>
        <end position="208"/>
    </location>
</feature>
<organism evidence="11 12">
    <name type="scientific">Sandarakinorhabdus cyanobacteriorum</name>
    <dbReference type="NCBI Taxonomy" id="1981098"/>
    <lineage>
        <taxon>Bacteria</taxon>
        <taxon>Pseudomonadati</taxon>
        <taxon>Pseudomonadota</taxon>
        <taxon>Alphaproteobacteria</taxon>
        <taxon>Sphingomonadales</taxon>
        <taxon>Sphingosinicellaceae</taxon>
        <taxon>Sandarakinorhabdus</taxon>
    </lineage>
</organism>
<evidence type="ECO:0000256" key="2">
    <source>
        <dbReference type="ARBA" id="ARBA00022723"/>
    </source>
</evidence>
<keyword evidence="12" id="KW-1185">Reference proteome</keyword>
<keyword evidence="4" id="KW-0378">Hydrolase</keyword>
<evidence type="ECO:0000259" key="10">
    <source>
        <dbReference type="SMART" id="SM00986"/>
    </source>
</evidence>
<accession>A0A255Z3P5</accession>
<evidence type="ECO:0000256" key="4">
    <source>
        <dbReference type="ARBA" id="ARBA00022801"/>
    </source>
</evidence>
<protein>
    <recommendedName>
        <fullName evidence="9">Type-5 uracil-DNA glycosylase</fullName>
    </recommendedName>
</protein>
<comment type="caution">
    <text evidence="11">The sequence shown here is derived from an EMBL/GenBank/DDBJ whole genome shotgun (WGS) entry which is preliminary data.</text>
</comment>
<dbReference type="GO" id="GO:0004844">
    <property type="term" value="F:uracil DNA N-glycosylase activity"/>
    <property type="evidence" value="ECO:0007669"/>
    <property type="project" value="InterPro"/>
</dbReference>
<keyword evidence="6" id="KW-0411">Iron-sulfur</keyword>
<evidence type="ECO:0000256" key="7">
    <source>
        <dbReference type="ARBA" id="ARBA00023204"/>
    </source>
</evidence>
<evidence type="ECO:0000256" key="3">
    <source>
        <dbReference type="ARBA" id="ARBA00022763"/>
    </source>
</evidence>
<dbReference type="Gene3D" id="3.40.470.10">
    <property type="entry name" value="Uracil-DNA glycosylase-like domain"/>
    <property type="match status" value="1"/>
</dbReference>
<dbReference type="InterPro" id="IPR044147">
    <property type="entry name" value="UdgB-like"/>
</dbReference>
<dbReference type="SMART" id="SM00987">
    <property type="entry name" value="UreE_C"/>
    <property type="match status" value="1"/>
</dbReference>
<gene>
    <name evidence="11" type="ORF">CHU93_01275</name>
</gene>
<sequence>MTDEPLLQTPLHPGTPPRDCALCPRLVAYRAEQTARHPGWWNAPVPPLGSADAWMAIVGLAPGLKGANRTGKPFHGDEAGRMLFGTLAELGLATETPEGWDVPGLFTTNAVACAPPGNLPETAEKHACRPYLAEQLAALPSLKVVVALGETAHQAAIKAIGGKLPKYRFAHGAVHKLPSGVLLVDSYHCSRLNLNTGVLTPEMFKAALAQLLALRP</sequence>
<name>A0A255Z3P5_9SPHN</name>
<evidence type="ECO:0000256" key="9">
    <source>
        <dbReference type="ARBA" id="ARBA00023887"/>
    </source>
</evidence>
<dbReference type="Proteomes" id="UP000216991">
    <property type="component" value="Unassembled WGS sequence"/>
</dbReference>
<dbReference type="GO" id="GO:0046872">
    <property type="term" value="F:metal ion binding"/>
    <property type="evidence" value="ECO:0007669"/>
    <property type="project" value="UniProtKB-KW"/>
</dbReference>
<dbReference type="InterPro" id="IPR036895">
    <property type="entry name" value="Uracil-DNA_glycosylase-like_sf"/>
</dbReference>
<dbReference type="CDD" id="cd10031">
    <property type="entry name" value="UDG-F5_TTUDGB_like"/>
    <property type="match status" value="1"/>
</dbReference>
<keyword evidence="2" id="KW-0479">Metal-binding</keyword>
<dbReference type="RefSeq" id="WP_094472407.1">
    <property type="nucleotide sequence ID" value="NZ_NOXT01000050.1"/>
</dbReference>
<evidence type="ECO:0000256" key="6">
    <source>
        <dbReference type="ARBA" id="ARBA00023014"/>
    </source>
</evidence>
<dbReference type="Pfam" id="PF03167">
    <property type="entry name" value="UDG"/>
    <property type="match status" value="1"/>
</dbReference>
<evidence type="ECO:0000256" key="8">
    <source>
        <dbReference type="ARBA" id="ARBA00023779"/>
    </source>
</evidence>
<proteinExistence type="inferred from homology"/>
<keyword evidence="7" id="KW-0234">DNA repair</keyword>
<evidence type="ECO:0000256" key="1">
    <source>
        <dbReference type="ARBA" id="ARBA00022485"/>
    </source>
</evidence>
<dbReference type="PANTHER" id="PTHR33693:SF3">
    <property type="entry name" value="TYPE-5 URACIL-DNA GLYCOSYLASE"/>
    <property type="match status" value="1"/>
</dbReference>